<evidence type="ECO:0000256" key="1">
    <source>
        <dbReference type="SAM" id="Phobius"/>
    </source>
</evidence>
<evidence type="ECO:0000313" key="5">
    <source>
        <dbReference type="Proteomes" id="UP000276249"/>
    </source>
</evidence>
<name>A0A2I0Z6Z5_LACPE</name>
<feature type="transmembrane region" description="Helical" evidence="1">
    <location>
        <begin position="299"/>
        <end position="321"/>
    </location>
</feature>
<proteinExistence type="predicted"/>
<feature type="transmembrane region" description="Helical" evidence="1">
    <location>
        <begin position="105"/>
        <end position="130"/>
    </location>
</feature>
<dbReference type="Proteomes" id="UP001151834">
    <property type="component" value="Unassembled WGS sequence"/>
</dbReference>
<reference evidence="2" key="3">
    <citation type="journal article" date="2023" name="Front Nutr">
        <title>Lactiplantibacillus pentosus P2020 protects the hyperuricemia and renal inflammation in mice.</title>
        <authorList>
            <person name="Wang Z."/>
            <person name="Song L."/>
            <person name="Li X."/>
            <person name="Xiao Y."/>
            <person name="Huang Y."/>
            <person name="Zhang Y."/>
            <person name="Li J."/>
            <person name="Li M."/>
            <person name="Ren Z."/>
        </authorList>
    </citation>
    <scope>NUCLEOTIDE SEQUENCE</scope>
    <source>
        <strain evidence="2">P2000</strain>
    </source>
</reference>
<dbReference type="GeneID" id="49392707"/>
<dbReference type="Proteomes" id="UP001267003">
    <property type="component" value="Unassembled WGS sequence"/>
</dbReference>
<organism evidence="3 6">
    <name type="scientific">Lactiplantibacillus pentosus</name>
    <name type="common">Lactobacillus pentosus</name>
    <dbReference type="NCBI Taxonomy" id="1589"/>
    <lineage>
        <taxon>Bacteria</taxon>
        <taxon>Bacillati</taxon>
        <taxon>Bacillota</taxon>
        <taxon>Bacilli</taxon>
        <taxon>Lactobacillales</taxon>
        <taxon>Lactobacillaceae</taxon>
        <taxon>Lactiplantibacillus</taxon>
    </lineage>
</organism>
<evidence type="ECO:0000313" key="3">
    <source>
        <dbReference type="EMBL" id="MDT6990174.1"/>
    </source>
</evidence>
<dbReference type="EMBL" id="RDCJ01000051">
    <property type="protein sequence ID" value="RMW49838.1"/>
    <property type="molecule type" value="Genomic_DNA"/>
</dbReference>
<reference evidence="2" key="2">
    <citation type="submission" date="2022-11" db="EMBL/GenBank/DDBJ databases">
        <authorList>
            <person name="Wang Z."/>
        </authorList>
    </citation>
    <scope>NUCLEOTIDE SEQUENCE</scope>
    <source>
        <strain evidence="2">P2000</strain>
    </source>
</reference>
<reference evidence="3" key="4">
    <citation type="submission" date="2023-08" db="EMBL/GenBank/DDBJ databases">
        <authorList>
            <person name="Page C.A."/>
            <person name="Perez-Diaz I.M."/>
        </authorList>
    </citation>
    <scope>NUCLEOTIDE SEQUENCE</scope>
    <source>
        <strain evidence="3">7.8.46</strain>
    </source>
</reference>
<evidence type="ECO:0000313" key="4">
    <source>
        <dbReference type="EMBL" id="RMW49838.1"/>
    </source>
</evidence>
<feature type="transmembrane region" description="Helical" evidence="1">
    <location>
        <begin position="150"/>
        <end position="169"/>
    </location>
</feature>
<feature type="transmembrane region" description="Helical" evidence="1">
    <location>
        <begin position="219"/>
        <end position="239"/>
    </location>
</feature>
<dbReference type="OrthoDB" id="2327270at2"/>
<reference evidence="4 5" key="1">
    <citation type="submission" date="2018-10" db="EMBL/GenBank/DDBJ databases">
        <title>Genome sequences of five Lactobacillus pentosus strains isolated from brines of traditionally fermented spanish-style green table olives and differences between them.</title>
        <authorList>
            <person name="Jimenez Diaz R."/>
        </authorList>
    </citation>
    <scope>NUCLEOTIDE SEQUENCE [LARGE SCALE GENOMIC DNA]</scope>
    <source>
        <strain evidence="4 5">IG10</strain>
    </source>
</reference>
<gene>
    <name evidence="4" type="ORF">D6U18_05285</name>
    <name evidence="2" type="ORF">OOJ94_06795</name>
    <name evidence="3" type="ORF">RI536_08655</name>
</gene>
<evidence type="ECO:0000313" key="2">
    <source>
        <dbReference type="EMBL" id="MDF2312516.1"/>
    </source>
</evidence>
<keyword evidence="1" id="KW-1133">Transmembrane helix</keyword>
<dbReference type="EMBL" id="JAPEQV010000006">
    <property type="protein sequence ID" value="MDF2312516.1"/>
    <property type="molecule type" value="Genomic_DNA"/>
</dbReference>
<feature type="transmembrane region" description="Helical" evidence="1">
    <location>
        <begin position="59"/>
        <end position="79"/>
    </location>
</feature>
<dbReference type="AlphaFoldDB" id="A0A2I0Z6Z5"/>
<dbReference type="EMBL" id="JAVLAQ010000001">
    <property type="protein sequence ID" value="MDT6990174.1"/>
    <property type="molecule type" value="Genomic_DNA"/>
</dbReference>
<comment type="caution">
    <text evidence="3">The sequence shown here is derived from an EMBL/GenBank/DDBJ whole genome shotgun (WGS) entry which is preliminary data.</text>
</comment>
<accession>A0A2I0Z6Z5</accession>
<dbReference type="KEGG" id="lpg:BB562_01505"/>
<sequence>MTKRTLWQLLWRHYRVIVLTGIVALLLAGIKEGYSIVQRPSLYIAVNETSFTLTSANGIRMGLVVSILVSLVIGVVLFLNDNFTNFDQYLFSLPVPRRQIYRRKIGLLIGTVVSAYVLAEAIYGLITWRVLVNRHVGVNWVGSIYEEVEILALIITLSLVAATFGLWVGRVFASALATFVFTCSLPFAYDGLINIVAGVTGQTYRQADILGTLSSQHPSGLLIVLVICGVISGGLYWLNQWAFDHLSLENGQDFFRFPQLRGAVLSFSIGYLIIAISCSQFGAGIVGLLTDHYKPQLPLVTFILLTIAVAYLTWSLGRWFLYRPDRFRDAWTFKKLA</sequence>
<feature type="transmembrane region" description="Helical" evidence="1">
    <location>
        <begin position="176"/>
        <end position="199"/>
    </location>
</feature>
<dbReference type="Proteomes" id="UP000276249">
    <property type="component" value="Unassembled WGS sequence"/>
</dbReference>
<keyword evidence="1" id="KW-0812">Transmembrane</keyword>
<evidence type="ECO:0000313" key="6">
    <source>
        <dbReference type="Proteomes" id="UP001267003"/>
    </source>
</evidence>
<dbReference type="RefSeq" id="WP_050337824.1">
    <property type="nucleotide sequence ID" value="NZ_BJZC01000075.1"/>
</dbReference>
<keyword evidence="1" id="KW-0472">Membrane</keyword>
<feature type="transmembrane region" description="Helical" evidence="1">
    <location>
        <begin position="260"/>
        <end position="287"/>
    </location>
</feature>
<protein>
    <submittedName>
        <fullName evidence="3">Acetoin ABC transporter permease</fullName>
    </submittedName>
</protein>